<dbReference type="KEGG" id="paca:ID47_09545"/>
<dbReference type="AlphaFoldDB" id="A0A077AZ56"/>
<evidence type="ECO:0000313" key="3">
    <source>
        <dbReference type="Proteomes" id="UP000028926"/>
    </source>
</evidence>
<proteinExistence type="predicted"/>
<evidence type="ECO:0008006" key="4">
    <source>
        <dbReference type="Google" id="ProtNLM"/>
    </source>
</evidence>
<organism evidence="2 3">
    <name type="scientific">Candidatus Odyssella acanthamoebae</name>
    <dbReference type="NCBI Taxonomy" id="91604"/>
    <lineage>
        <taxon>Bacteria</taxon>
        <taxon>Pseudomonadati</taxon>
        <taxon>Pseudomonadota</taxon>
        <taxon>Alphaproteobacteria</taxon>
        <taxon>Holosporales</taxon>
        <taxon>Candidatus Paracaedibacteraceae</taxon>
        <taxon>Candidatus Odyssella</taxon>
    </lineage>
</organism>
<evidence type="ECO:0000313" key="2">
    <source>
        <dbReference type="EMBL" id="AIK96918.1"/>
    </source>
</evidence>
<dbReference type="eggNOG" id="ENOG5033FKF">
    <property type="taxonomic scope" value="Bacteria"/>
</dbReference>
<evidence type="ECO:0000256" key="1">
    <source>
        <dbReference type="SAM" id="SignalP"/>
    </source>
</evidence>
<reference evidence="2 3" key="1">
    <citation type="submission" date="2014-07" db="EMBL/GenBank/DDBJ databases">
        <title>Comparative genomic insights into amoeba endosymbionts belonging to the families of Holosporaceae and Candidatus Midichloriaceae within Rickettsiales.</title>
        <authorList>
            <person name="Wang Z."/>
            <person name="Wu M."/>
        </authorList>
    </citation>
    <scope>NUCLEOTIDE SEQUENCE [LARGE SCALE GENOMIC DNA]</scope>
    <source>
        <strain evidence="2">PRA3</strain>
    </source>
</reference>
<name>A0A077AZ56_9PROT</name>
<keyword evidence="3" id="KW-1185">Reference proteome</keyword>
<dbReference type="Proteomes" id="UP000028926">
    <property type="component" value="Chromosome"/>
</dbReference>
<dbReference type="PROSITE" id="PS51257">
    <property type="entry name" value="PROKAR_LIPOPROTEIN"/>
    <property type="match status" value="1"/>
</dbReference>
<protein>
    <recommendedName>
        <fullName evidence="4">Lipoprotein</fullName>
    </recommendedName>
</protein>
<gene>
    <name evidence="2" type="ORF">ID47_09545</name>
</gene>
<feature type="chain" id="PRO_5001717343" description="Lipoprotein" evidence="1">
    <location>
        <begin position="24"/>
        <end position="236"/>
    </location>
</feature>
<keyword evidence="1" id="KW-0732">Signal</keyword>
<accession>A0A077AZ56</accession>
<dbReference type="RefSeq" id="WP_038465737.1">
    <property type="nucleotide sequence ID" value="NZ_CP008941.1"/>
</dbReference>
<dbReference type="OrthoDB" id="6864769at2"/>
<sequence length="236" mass="26514">MKIYYKILTCLCFVSLLSGCAQRIENSKLAPEVLAKPSSVLITHISNIEKPDFYTGGRQGILDIAVNQMRGHNIKETLQTIDAKPILIEDYYQPFTDSLSSKSFKVIKAPASILPQDLKEAADGNIKYAPYDFKDFKKKYNVDYALILDGGFGIWRDHYSFIPRGAPLGVATVKIYMVELKTNSIVGYYEINFSNSIDGKWDAPPNYTNLKESSKEALSLALKKAHSYFFKVSNPS</sequence>
<dbReference type="HOGENOM" id="CLU_100869_0_0_5"/>
<feature type="signal peptide" evidence="1">
    <location>
        <begin position="1"/>
        <end position="23"/>
    </location>
</feature>
<dbReference type="EMBL" id="CP008941">
    <property type="protein sequence ID" value="AIK96918.1"/>
    <property type="molecule type" value="Genomic_DNA"/>
</dbReference>